<evidence type="ECO:0000313" key="2">
    <source>
        <dbReference type="EMBL" id="SUZ68520.1"/>
    </source>
</evidence>
<feature type="domain" description="ABC-type glycine betaine transport system substrate-binding" evidence="1">
    <location>
        <begin position="56"/>
        <end position="369"/>
    </location>
</feature>
<gene>
    <name evidence="2" type="ORF">METZ01_LOCUS21374</name>
</gene>
<dbReference type="EMBL" id="UINC01001039">
    <property type="protein sequence ID" value="SUZ68520.1"/>
    <property type="molecule type" value="Genomic_DNA"/>
</dbReference>
<dbReference type="Gene3D" id="3.40.190.100">
    <property type="entry name" value="Glycine betaine-binding periplasmic protein, domain 2"/>
    <property type="match status" value="1"/>
</dbReference>
<dbReference type="Gene3D" id="3.40.190.10">
    <property type="entry name" value="Periplasmic binding protein-like II"/>
    <property type="match status" value="1"/>
</dbReference>
<protein>
    <recommendedName>
        <fullName evidence="1">ABC-type glycine betaine transport system substrate-binding domain-containing protein</fullName>
    </recommendedName>
</protein>
<sequence length="386" mass="40602">MNKKALTRVVAVAAATLLLLAACGSDDDSSSSVAATTAAPATTEAAINMTPGDGVDVVAGRASWSTGYVQAEIFTALLRELGYTVSESADMELGPQNAFMAMAEGDMDFWANSWMPGHTSWLMGERTDGTLVGDAVTVLGEEIMAGGLQGFLIEKGFADEYGIKTMEDLDNNADAIAAYDATDANPGNGLVDIMGCPEDWTCDNIINSMIVGAGYKNIVQVKAGYDPMWAQATDMVNEGLPVVAYTWTPSAYITTIRPGDNAYWIGLEYILDDSNPNNQDGGEGWDQRPGTAAIGEDMCPARSADGLCPIGWAAADIQAAANNDFLAANPAAEELFKQIKLSVMDVSVANVAQSAGADPRDLAAEWIANNRDKVDPWLEAARAAAG</sequence>
<dbReference type="AlphaFoldDB" id="A0A381PNK5"/>
<proteinExistence type="predicted"/>
<dbReference type="GO" id="GO:0043190">
    <property type="term" value="C:ATP-binding cassette (ABC) transporter complex"/>
    <property type="evidence" value="ECO:0007669"/>
    <property type="project" value="InterPro"/>
</dbReference>
<name>A0A381PNK5_9ZZZZ</name>
<dbReference type="Pfam" id="PF04069">
    <property type="entry name" value="OpuAC"/>
    <property type="match status" value="1"/>
</dbReference>
<organism evidence="2">
    <name type="scientific">marine metagenome</name>
    <dbReference type="NCBI Taxonomy" id="408172"/>
    <lineage>
        <taxon>unclassified sequences</taxon>
        <taxon>metagenomes</taxon>
        <taxon>ecological metagenomes</taxon>
    </lineage>
</organism>
<evidence type="ECO:0000259" key="1">
    <source>
        <dbReference type="Pfam" id="PF04069"/>
    </source>
</evidence>
<dbReference type="SUPFAM" id="SSF53850">
    <property type="entry name" value="Periplasmic binding protein-like II"/>
    <property type="match status" value="1"/>
</dbReference>
<accession>A0A381PNK5</accession>
<dbReference type="GO" id="GO:0022857">
    <property type="term" value="F:transmembrane transporter activity"/>
    <property type="evidence" value="ECO:0007669"/>
    <property type="project" value="InterPro"/>
</dbReference>
<reference evidence="2" key="1">
    <citation type="submission" date="2018-05" db="EMBL/GenBank/DDBJ databases">
        <authorList>
            <person name="Lanie J.A."/>
            <person name="Ng W.-L."/>
            <person name="Kazmierczak K.M."/>
            <person name="Andrzejewski T.M."/>
            <person name="Davidsen T.M."/>
            <person name="Wayne K.J."/>
            <person name="Tettelin H."/>
            <person name="Glass J.I."/>
            <person name="Rusch D."/>
            <person name="Podicherti R."/>
            <person name="Tsui H.-C.T."/>
            <person name="Winkler M.E."/>
        </authorList>
    </citation>
    <scope>NUCLEOTIDE SEQUENCE</scope>
</reference>
<dbReference type="PROSITE" id="PS51257">
    <property type="entry name" value="PROKAR_LIPOPROTEIN"/>
    <property type="match status" value="1"/>
</dbReference>
<dbReference type="InterPro" id="IPR007210">
    <property type="entry name" value="ABC_Gly_betaine_transp_sub-bd"/>
</dbReference>